<dbReference type="GeneID" id="71993829"/>
<evidence type="ECO:0000313" key="2">
    <source>
        <dbReference type="Proteomes" id="UP000756132"/>
    </source>
</evidence>
<dbReference type="Proteomes" id="UP000756132">
    <property type="component" value="Chromosome 12"/>
</dbReference>
<keyword evidence="2" id="KW-1185">Reference proteome</keyword>
<reference evidence="1" key="2">
    <citation type="journal article" date="2022" name="Microb. Genom.">
        <title>A chromosome-scale genome assembly of the tomato pathogen Cladosporium fulvum reveals a compartmentalized genome architecture and the presence of a dispensable chromosome.</title>
        <authorList>
            <person name="Zaccaron A.Z."/>
            <person name="Chen L.H."/>
            <person name="Samaras A."/>
            <person name="Stergiopoulos I."/>
        </authorList>
    </citation>
    <scope>NUCLEOTIDE SEQUENCE</scope>
    <source>
        <strain evidence="1">Race5_Kim</strain>
    </source>
</reference>
<accession>A0A9Q8PLG9</accession>
<dbReference type="AlphaFoldDB" id="A0A9Q8PLG9"/>
<sequence length="72" mass="7894">MFNPGKVLGIPGEDMRTMYAVLNRAITNTTGYLYTDLEHKGPGGLYIGSPTNLEPRPIAALRELYAQIFGHA</sequence>
<evidence type="ECO:0000313" key="1">
    <source>
        <dbReference type="EMBL" id="UJO24574.1"/>
    </source>
</evidence>
<proteinExistence type="predicted"/>
<reference evidence="1" key="1">
    <citation type="submission" date="2021-12" db="EMBL/GenBank/DDBJ databases">
        <authorList>
            <person name="Zaccaron A."/>
            <person name="Stergiopoulos I."/>
        </authorList>
    </citation>
    <scope>NUCLEOTIDE SEQUENCE</scope>
    <source>
        <strain evidence="1">Race5_Kim</strain>
    </source>
</reference>
<gene>
    <name evidence="1" type="ORF">CLAFUR5_13951</name>
</gene>
<protein>
    <submittedName>
        <fullName evidence="1">Uncharacterized protein</fullName>
    </submittedName>
</protein>
<organism evidence="1 2">
    <name type="scientific">Passalora fulva</name>
    <name type="common">Tomato leaf mold</name>
    <name type="synonym">Cladosporium fulvum</name>
    <dbReference type="NCBI Taxonomy" id="5499"/>
    <lineage>
        <taxon>Eukaryota</taxon>
        <taxon>Fungi</taxon>
        <taxon>Dikarya</taxon>
        <taxon>Ascomycota</taxon>
        <taxon>Pezizomycotina</taxon>
        <taxon>Dothideomycetes</taxon>
        <taxon>Dothideomycetidae</taxon>
        <taxon>Mycosphaerellales</taxon>
        <taxon>Mycosphaerellaceae</taxon>
        <taxon>Fulvia</taxon>
    </lineage>
</organism>
<dbReference type="EMBL" id="CP090174">
    <property type="protein sequence ID" value="UJO24574.1"/>
    <property type="molecule type" value="Genomic_DNA"/>
</dbReference>
<dbReference type="KEGG" id="ffu:CLAFUR5_13951"/>
<name>A0A9Q8PLG9_PASFU</name>
<dbReference type="RefSeq" id="XP_047768940.1">
    <property type="nucleotide sequence ID" value="XM_047913099.1"/>
</dbReference>